<dbReference type="EMBL" id="CZQA01000001">
    <property type="protein sequence ID" value="CUS31816.1"/>
    <property type="molecule type" value="Genomic_DNA"/>
</dbReference>
<dbReference type="RefSeq" id="WP_090742683.1">
    <property type="nucleotide sequence ID" value="NZ_CZQA01000001.1"/>
</dbReference>
<name>A0A0S4L5E1_9BACT</name>
<keyword evidence="10 21" id="KW-0378">Hydrolase</keyword>
<evidence type="ECO:0000256" key="7">
    <source>
        <dbReference type="ARBA" id="ARBA00022670"/>
    </source>
</evidence>
<evidence type="ECO:0000256" key="9">
    <source>
        <dbReference type="ARBA" id="ARBA00022679"/>
    </source>
</evidence>
<evidence type="ECO:0000256" key="1">
    <source>
        <dbReference type="ARBA" id="ARBA00004236"/>
    </source>
</evidence>
<evidence type="ECO:0000256" key="6">
    <source>
        <dbReference type="ARBA" id="ARBA00022645"/>
    </source>
</evidence>
<accession>A0A0S4L5E1</accession>
<feature type="domain" description="Bifunctional transglycosylase second" evidence="20">
    <location>
        <begin position="62"/>
        <end position="145"/>
    </location>
</feature>
<dbReference type="Pfam" id="PF14814">
    <property type="entry name" value="UB2H"/>
    <property type="match status" value="1"/>
</dbReference>
<evidence type="ECO:0000256" key="15">
    <source>
        <dbReference type="ARBA" id="ARBA00023316"/>
    </source>
</evidence>
<dbReference type="InterPro" id="IPR050396">
    <property type="entry name" value="Glycosyltr_51/Transpeptidase"/>
</dbReference>
<dbReference type="GO" id="GO:0006508">
    <property type="term" value="P:proteolysis"/>
    <property type="evidence" value="ECO:0007669"/>
    <property type="project" value="UniProtKB-KW"/>
</dbReference>
<dbReference type="InterPro" id="IPR001264">
    <property type="entry name" value="Glyco_trans_51"/>
</dbReference>
<feature type="domain" description="Penicillin-binding protein transpeptidase" evidence="18">
    <location>
        <begin position="423"/>
        <end position="668"/>
    </location>
</feature>
<evidence type="ECO:0000313" key="22">
    <source>
        <dbReference type="Proteomes" id="UP000199032"/>
    </source>
</evidence>
<dbReference type="Pfam" id="PF00905">
    <property type="entry name" value="Transpeptidase"/>
    <property type="match status" value="1"/>
</dbReference>
<dbReference type="OrthoDB" id="9766909at2"/>
<dbReference type="NCBIfam" id="TIGR02074">
    <property type="entry name" value="PBP_1a_fam"/>
    <property type="match status" value="1"/>
</dbReference>
<evidence type="ECO:0000256" key="16">
    <source>
        <dbReference type="ARBA" id="ARBA00034000"/>
    </source>
</evidence>
<comment type="subcellular location">
    <subcellularLocation>
        <location evidence="1">Cell membrane</location>
    </subcellularLocation>
</comment>
<evidence type="ECO:0000256" key="3">
    <source>
        <dbReference type="ARBA" id="ARBA00007090"/>
    </source>
</evidence>
<keyword evidence="11" id="KW-0133">Cell shape</keyword>
<evidence type="ECO:0000259" key="18">
    <source>
        <dbReference type="Pfam" id="PF00905"/>
    </source>
</evidence>
<evidence type="ECO:0000256" key="2">
    <source>
        <dbReference type="ARBA" id="ARBA00004752"/>
    </source>
</evidence>
<dbReference type="InterPro" id="IPR012338">
    <property type="entry name" value="Beta-lactam/transpept-like"/>
</dbReference>
<dbReference type="InterPro" id="IPR036950">
    <property type="entry name" value="PBP_transglycosylase"/>
</dbReference>
<dbReference type="FunFam" id="1.10.3810.10:FF:000001">
    <property type="entry name" value="Penicillin-binding protein 1A"/>
    <property type="match status" value="1"/>
</dbReference>
<evidence type="ECO:0000256" key="17">
    <source>
        <dbReference type="ARBA" id="ARBA00049902"/>
    </source>
</evidence>
<sequence>MASRARSRLYSFAKRFVLLILLLLGGALALLGGYGVFLSGSLALPKSDEHPPLLIYGAPFSLAPGLHLQDAGLFDRLHRLEYRRVNGRPRAAGEYVATNEAIDIFLHAQEESRLPARVVRLTLADGIVTEVLSASDGQPTALVSLEPTLISGMRGGTRQVREWIPLNRVPPTLIRALLAVEDRRFFSHVGVDPIAVGRALWTNLTHGAVVQGGSTLTQQLAKNLFYSPQRTMGRKIREVVAAVALEFKYRKEDILESYLNEIYLGQAGPVSIYGVGEAAHRYFGKTVESLSIEEVALIVGLVKGPNVYSPVKNIENATKRRNVVLRRLRDEGLLTEDALKRSLNRPVKVVLAQDVLTDAPYFVDHLLREIEEGIRQEIPEGARVYSTLDPRAQQLAAQALQRGLAKLEKTYPSLVDGDSPLQGAVVVLDVKHGHVLAMVGGRDYRTSQFNRAVQARRSAGSLFKPFVYLAGFEAARDQGEAGLTAATLLADEPLTLESGTGSWSPQNYDRQYRGQVSARTALEQSLNVPAVRTAHRTGIAPLTSLLQAFGIATPLADNLSLALGSSAVSLLQITAAYTGLANGGVVVHPVALSNLVRDGGETIWSPTVDRRQAASPQGTFLVTSLLKGVVDHGTAVKARAMGVQGPVAGKTGTTDGYRDAWFIGYTPDLAIGVWVGFDDERPIKLTGAQAALPIWSELAVRLIPRQHGDFEPPPGIVERRIDPRTGQLATAQCPEQRTEFFIVGTEPTVYCEVHGGGFLEQLKETFGVSP</sequence>
<keyword evidence="14" id="KW-0511">Multifunctional enzyme</keyword>
<dbReference type="GO" id="GO:0005886">
    <property type="term" value="C:plasma membrane"/>
    <property type="evidence" value="ECO:0007669"/>
    <property type="project" value="UniProtKB-SubCell"/>
</dbReference>
<dbReference type="InterPro" id="IPR023346">
    <property type="entry name" value="Lysozyme-like_dom_sf"/>
</dbReference>
<keyword evidence="22" id="KW-1185">Reference proteome</keyword>
<dbReference type="GO" id="GO:0009252">
    <property type="term" value="P:peptidoglycan biosynthetic process"/>
    <property type="evidence" value="ECO:0007669"/>
    <property type="project" value="UniProtKB-KW"/>
</dbReference>
<keyword evidence="9 21" id="KW-0808">Transferase</keyword>
<dbReference type="AlphaFoldDB" id="A0A0S4L5E1"/>
<comment type="similarity">
    <text evidence="4">In the N-terminal section; belongs to the glycosyltransferase 51 family.</text>
</comment>
<evidence type="ECO:0000256" key="5">
    <source>
        <dbReference type="ARBA" id="ARBA00022475"/>
    </source>
</evidence>
<evidence type="ECO:0000313" key="21">
    <source>
        <dbReference type="EMBL" id="CUS31816.1"/>
    </source>
</evidence>
<evidence type="ECO:0000259" key="20">
    <source>
        <dbReference type="Pfam" id="PF14814"/>
    </source>
</evidence>
<keyword evidence="12" id="KW-0573">Peptidoglycan synthesis</keyword>
<comment type="similarity">
    <text evidence="3">In the C-terminal section; belongs to the transpeptidase family.</text>
</comment>
<dbReference type="SUPFAM" id="SSF56601">
    <property type="entry name" value="beta-lactamase/transpeptidase-like"/>
    <property type="match status" value="1"/>
</dbReference>
<gene>
    <name evidence="21" type="ORF">COMA1_10280</name>
</gene>
<keyword evidence="15" id="KW-0961">Cell wall biogenesis/degradation</keyword>
<evidence type="ECO:0000256" key="14">
    <source>
        <dbReference type="ARBA" id="ARBA00023268"/>
    </source>
</evidence>
<comment type="pathway">
    <text evidence="2">Cell wall biogenesis; peptidoglycan biosynthesis.</text>
</comment>
<dbReference type="Gene3D" id="3.30.2060.10">
    <property type="entry name" value="Penicillin-binding protein 1b domain"/>
    <property type="match status" value="1"/>
</dbReference>
<evidence type="ECO:0000256" key="11">
    <source>
        <dbReference type="ARBA" id="ARBA00022960"/>
    </source>
</evidence>
<evidence type="ECO:0000256" key="13">
    <source>
        <dbReference type="ARBA" id="ARBA00023136"/>
    </source>
</evidence>
<dbReference type="PANTHER" id="PTHR32282">
    <property type="entry name" value="BINDING PROTEIN TRANSPEPTIDASE, PUTATIVE-RELATED"/>
    <property type="match status" value="1"/>
</dbReference>
<organism evidence="21 22">
    <name type="scientific">Candidatus Nitrospira nitrosa</name>
    <dbReference type="NCBI Taxonomy" id="1742972"/>
    <lineage>
        <taxon>Bacteria</taxon>
        <taxon>Pseudomonadati</taxon>
        <taxon>Nitrospirota</taxon>
        <taxon>Nitrospiria</taxon>
        <taxon>Nitrospirales</taxon>
        <taxon>Nitrospiraceae</taxon>
        <taxon>Nitrospira</taxon>
    </lineage>
</organism>
<dbReference type="STRING" id="1742972.COMA1_10280"/>
<comment type="catalytic activity">
    <reaction evidence="16">
        <text>Preferential cleavage: (Ac)2-L-Lys-D-Ala-|-D-Ala. Also transpeptidation of peptidyl-alanyl moieties that are N-acyl substituents of D-alanine.</text>
        <dbReference type="EC" id="3.4.16.4"/>
    </reaction>
</comment>
<dbReference type="EC" id="2.4.1.129" evidence="21"/>
<dbReference type="GO" id="GO:0008955">
    <property type="term" value="F:peptidoglycan glycosyltransferase activity"/>
    <property type="evidence" value="ECO:0007669"/>
    <property type="project" value="UniProtKB-EC"/>
</dbReference>
<reference evidence="21 22" key="1">
    <citation type="submission" date="2015-10" db="EMBL/GenBank/DDBJ databases">
        <authorList>
            <person name="Gilbert D.G."/>
        </authorList>
    </citation>
    <scope>NUCLEOTIDE SEQUENCE [LARGE SCALE GENOMIC DNA]</scope>
    <source>
        <strain evidence="21">COMA1</strain>
    </source>
</reference>
<keyword evidence="6" id="KW-0121">Carboxypeptidase</keyword>
<feature type="domain" description="Glycosyl transferase family 51" evidence="19">
    <location>
        <begin position="157"/>
        <end position="328"/>
    </location>
</feature>
<proteinExistence type="inferred from homology"/>
<dbReference type="Gene3D" id="3.40.710.10">
    <property type="entry name" value="DD-peptidase/beta-lactamase superfamily"/>
    <property type="match status" value="1"/>
</dbReference>
<keyword evidence="5" id="KW-1003">Cell membrane</keyword>
<dbReference type="InterPro" id="IPR001460">
    <property type="entry name" value="PCN-bd_Tpept"/>
</dbReference>
<evidence type="ECO:0000256" key="10">
    <source>
        <dbReference type="ARBA" id="ARBA00022801"/>
    </source>
</evidence>
<dbReference type="SUPFAM" id="SSF53955">
    <property type="entry name" value="Lysozyme-like"/>
    <property type="match status" value="1"/>
</dbReference>
<dbReference type="Gene3D" id="1.10.3810.10">
    <property type="entry name" value="Biosynthetic peptidoglycan transglycosylase-like"/>
    <property type="match status" value="1"/>
</dbReference>
<keyword evidence="7" id="KW-0645">Protease</keyword>
<evidence type="ECO:0000256" key="4">
    <source>
        <dbReference type="ARBA" id="ARBA00007739"/>
    </source>
</evidence>
<evidence type="ECO:0000256" key="8">
    <source>
        <dbReference type="ARBA" id="ARBA00022676"/>
    </source>
</evidence>
<keyword evidence="13" id="KW-0472">Membrane</keyword>
<dbReference type="PANTHER" id="PTHR32282:SF11">
    <property type="entry name" value="PENICILLIN-BINDING PROTEIN 1B"/>
    <property type="match status" value="1"/>
</dbReference>
<dbReference type="GO" id="GO:0008360">
    <property type="term" value="P:regulation of cell shape"/>
    <property type="evidence" value="ECO:0007669"/>
    <property type="project" value="UniProtKB-KW"/>
</dbReference>
<dbReference type="Pfam" id="PF00912">
    <property type="entry name" value="Transgly"/>
    <property type="match status" value="1"/>
</dbReference>
<evidence type="ECO:0000256" key="12">
    <source>
        <dbReference type="ARBA" id="ARBA00022984"/>
    </source>
</evidence>
<dbReference type="GO" id="GO:0008658">
    <property type="term" value="F:penicillin binding"/>
    <property type="evidence" value="ECO:0007669"/>
    <property type="project" value="InterPro"/>
</dbReference>
<dbReference type="GO" id="GO:0071555">
    <property type="term" value="P:cell wall organization"/>
    <property type="evidence" value="ECO:0007669"/>
    <property type="project" value="UniProtKB-KW"/>
</dbReference>
<dbReference type="Proteomes" id="UP000199032">
    <property type="component" value="Unassembled WGS sequence"/>
</dbReference>
<protein>
    <submittedName>
        <fullName evidence="21">Putative Penicillin-binding protein 1B</fullName>
        <ecNumber evidence="21">2.4.1.129</ecNumber>
        <ecNumber evidence="21">3.4.-.-</ecNumber>
    </submittedName>
</protein>
<keyword evidence="8 21" id="KW-0328">Glycosyltransferase</keyword>
<dbReference type="GO" id="GO:0009002">
    <property type="term" value="F:serine-type D-Ala-D-Ala carboxypeptidase activity"/>
    <property type="evidence" value="ECO:0007669"/>
    <property type="project" value="UniProtKB-EC"/>
</dbReference>
<dbReference type="InterPro" id="IPR028166">
    <property type="entry name" value="UB2H"/>
</dbReference>
<dbReference type="GO" id="GO:0030288">
    <property type="term" value="C:outer membrane-bounded periplasmic space"/>
    <property type="evidence" value="ECO:0007669"/>
    <property type="project" value="TreeGrafter"/>
</dbReference>
<dbReference type="EC" id="3.4.-.-" evidence="21"/>
<evidence type="ECO:0000259" key="19">
    <source>
        <dbReference type="Pfam" id="PF00912"/>
    </source>
</evidence>
<comment type="catalytic activity">
    <reaction evidence="17">
        <text>[GlcNAc-(1-&gt;4)-Mur2Ac(oyl-L-Ala-gamma-D-Glu-L-Lys-D-Ala-D-Ala)](n)-di-trans,octa-cis-undecaprenyl diphosphate + beta-D-GlcNAc-(1-&gt;4)-Mur2Ac(oyl-L-Ala-gamma-D-Glu-L-Lys-D-Ala-D-Ala)-di-trans,octa-cis-undecaprenyl diphosphate = [GlcNAc-(1-&gt;4)-Mur2Ac(oyl-L-Ala-gamma-D-Glu-L-Lys-D-Ala-D-Ala)](n+1)-di-trans,octa-cis-undecaprenyl diphosphate + di-trans,octa-cis-undecaprenyl diphosphate + H(+)</text>
        <dbReference type="Rhea" id="RHEA:23708"/>
        <dbReference type="Rhea" id="RHEA-COMP:9602"/>
        <dbReference type="Rhea" id="RHEA-COMP:9603"/>
        <dbReference type="ChEBI" id="CHEBI:15378"/>
        <dbReference type="ChEBI" id="CHEBI:58405"/>
        <dbReference type="ChEBI" id="CHEBI:60033"/>
        <dbReference type="ChEBI" id="CHEBI:78435"/>
        <dbReference type="EC" id="2.4.99.28"/>
    </reaction>
</comment>